<dbReference type="FunFam" id="1.20.58.1210:FF:000001">
    <property type="entry name" value="exocyst complex component 8"/>
    <property type="match status" value="1"/>
</dbReference>
<evidence type="ECO:0000256" key="5">
    <source>
        <dbReference type="ARBA" id="ARBA00017509"/>
    </source>
</evidence>
<dbReference type="AlphaFoldDB" id="A0A1S3JCI7"/>
<dbReference type="Gene3D" id="1.20.58.1220">
    <property type="entry name" value="Exo84p, C-terminal helical domain"/>
    <property type="match status" value="1"/>
</dbReference>
<keyword evidence="7" id="KW-0268">Exocytosis</keyword>
<keyword evidence="8" id="KW-0653">Protein transport</keyword>
<evidence type="ECO:0000313" key="11">
    <source>
        <dbReference type="Proteomes" id="UP000085678"/>
    </source>
</evidence>
<dbReference type="RefSeq" id="XP_013408112.1">
    <property type="nucleotide sequence ID" value="XM_013552658.1"/>
</dbReference>
<dbReference type="PANTHER" id="PTHR21426">
    <property type="entry name" value="EXOCYST COMPLEX COMPONENT 8"/>
    <property type="match status" value="1"/>
</dbReference>
<dbReference type="CDD" id="cd01226">
    <property type="entry name" value="PH_RalBD_exo84"/>
    <property type="match status" value="1"/>
</dbReference>
<dbReference type="InterPro" id="IPR001849">
    <property type="entry name" value="PH_domain"/>
</dbReference>
<dbReference type="Gene3D" id="2.30.29.30">
    <property type="entry name" value="Pleckstrin-homology domain (PH domain)/Phosphotyrosine-binding domain (PTB)"/>
    <property type="match status" value="1"/>
</dbReference>
<reference evidence="12 13" key="2">
    <citation type="submission" date="2025-04" db="UniProtKB">
        <authorList>
            <consortium name="RefSeq"/>
        </authorList>
    </citation>
    <scope>IDENTIFICATION</scope>
    <source>
        <tissue evidence="12">Gonads</tissue>
    </source>
</reference>
<evidence type="ECO:0000256" key="1">
    <source>
        <dbReference type="ARBA" id="ARBA00002660"/>
    </source>
</evidence>
<evidence type="ECO:0000313" key="13">
    <source>
        <dbReference type="RefSeq" id="XP_013408112.1"/>
    </source>
</evidence>
<dbReference type="GO" id="GO:0000145">
    <property type="term" value="C:exocyst"/>
    <property type="evidence" value="ECO:0007669"/>
    <property type="project" value="InterPro"/>
</dbReference>
<dbReference type="Pfam" id="PF08700">
    <property type="entry name" value="VPS51_Exo84_N"/>
    <property type="match status" value="1"/>
</dbReference>
<evidence type="ECO:0000256" key="4">
    <source>
        <dbReference type="ARBA" id="ARBA00007210"/>
    </source>
</evidence>
<reference evidence="13" key="1">
    <citation type="journal article" date="2015" name="Nat. Commun.">
        <title>The Lingula genome provides insights into brachiopod evolution and the origin of phosphate biomineralization.</title>
        <authorList>
            <person name="Luo Y.J."/>
            <person name="Takeuchi T."/>
            <person name="Koyanagi R."/>
            <person name="Yamada L."/>
            <person name="Kanda M."/>
            <person name="Khalturina M."/>
            <person name="Fujie M."/>
            <person name="Yamasaki S.I."/>
            <person name="Endo K."/>
            <person name="Satoh N."/>
        </authorList>
    </citation>
    <scope>NUCLEOTIDE SEQUENCE</scope>
</reference>
<evidence type="ECO:0000313" key="12">
    <source>
        <dbReference type="RefSeq" id="XP_013390682.1"/>
    </source>
</evidence>
<dbReference type="Pfam" id="PF16528">
    <property type="entry name" value="Exo84_C"/>
    <property type="match status" value="1"/>
</dbReference>
<comment type="subcellular location">
    <subcellularLocation>
        <location evidence="3">Cell projection</location>
        <location evidence="3">Growth cone</location>
    </subcellularLocation>
    <subcellularLocation>
        <location evidence="2">Cytoplasm</location>
        <location evidence="2">Perinuclear region</location>
    </subcellularLocation>
</comment>
<dbReference type="InterPro" id="IPR016159">
    <property type="entry name" value="Cullin_repeat-like_dom_sf"/>
</dbReference>
<evidence type="ECO:0000256" key="8">
    <source>
        <dbReference type="ARBA" id="ARBA00022927"/>
    </source>
</evidence>
<dbReference type="PANTHER" id="PTHR21426:SF12">
    <property type="entry name" value="EXOCYST COMPLEX COMPONENT 8"/>
    <property type="match status" value="1"/>
</dbReference>
<dbReference type="GO" id="GO:0030426">
    <property type="term" value="C:growth cone"/>
    <property type="evidence" value="ECO:0007669"/>
    <property type="project" value="UniProtKB-SubCell"/>
</dbReference>
<keyword evidence="11" id="KW-1185">Reference proteome</keyword>
<dbReference type="GeneID" id="106159036"/>
<dbReference type="SUPFAM" id="SSF50729">
    <property type="entry name" value="PH domain-like"/>
    <property type="match status" value="1"/>
</dbReference>
<proteinExistence type="inferred from homology"/>
<dbReference type="Proteomes" id="UP000085678">
    <property type="component" value="Unplaced"/>
</dbReference>
<feature type="domain" description="PH" evidence="10">
    <location>
        <begin position="143"/>
        <end position="245"/>
    </location>
</feature>
<dbReference type="PROSITE" id="PS50003">
    <property type="entry name" value="PH_DOMAIN"/>
    <property type="match status" value="1"/>
</dbReference>
<comment type="similarity">
    <text evidence="4">Belongs to the EXO84 family.</text>
</comment>
<dbReference type="GO" id="GO:0048471">
    <property type="term" value="C:perinuclear region of cytoplasm"/>
    <property type="evidence" value="ECO:0007669"/>
    <property type="project" value="UniProtKB-SubCell"/>
</dbReference>
<dbReference type="GeneID" id="106172039"/>
<dbReference type="Gene3D" id="1.20.58.1210">
    <property type="entry name" value="Exo84p, N-terminal helical domain"/>
    <property type="match status" value="1"/>
</dbReference>
<gene>
    <name evidence="13" type="primary">LOC106172039</name>
    <name evidence="12" type="synonym">LOC106159036</name>
</gene>
<evidence type="ECO:0000256" key="6">
    <source>
        <dbReference type="ARBA" id="ARBA00022448"/>
    </source>
</evidence>
<sequence>MAESGGLARVLGKAGFDPKPFVNSISQGGEEDLQNNRRKIQSLAEDTAQALKKNVYRNYSQFIETAKEVSILEGEMYQLSHMLLEQKAIMGAMLETSLTSDKIELPKEKVKEETPEEDTRRNLAFLLEKVEGCSSITEVPGRHLIHNGDLVELDPESYSALKKVHAFLLNDSLMIADWLPSRRGPVRYKFQVLYELDSFAVVNVRDMGSVRNAFKILMFPDSKLYQCDTPKAKRSWLDVIEETKKKKMVSDTLKKEVAQVAERTSTLSVDSGNPFNEDDDEPDESLTIPSEVDLLLKEEWVQDLPEDLDVCIAQRDFEGAVELIDRVNEHLQKIPNSASVKEYRVRIDHRVKQLTEVLMHELQVSPERSLRGGPRAARRAVTHLVKLGKSAQACDLFLKNRSAIIKFNLKQLKFEGATTIYIRTLCNVFFNTLKETGKEFMKAFPEHYACFSAFVVWVSEELQSFVSLFGRQVFASQMSLTTIADCVKLVREHCNQLSDIGLELTFNLNTMLLPDVEKTVADNRDQLIEATKLRAADDLWRPINLHDEDAVDKFVSELEDLGIAHMDKYIYNGCLIALTTNTVQFTRSYLSFLDDLLKLYIPELHHLVVTSLVAIFKSQCKHMETSLNSHKFLREHDFIVKNAKFLAKSVLPVAEKMFKEKLGHTPKDIINLNKEYKKLKRIWETSGALV</sequence>
<dbReference type="InterPro" id="IPR011993">
    <property type="entry name" value="PH-like_dom_sf"/>
</dbReference>
<protein>
    <recommendedName>
        <fullName evidence="5">Exocyst complex component 8</fullName>
    </recommendedName>
</protein>
<dbReference type="RefSeq" id="XP_013390682.1">
    <property type="nucleotide sequence ID" value="XM_013535228.1"/>
</dbReference>
<evidence type="ECO:0000256" key="9">
    <source>
        <dbReference type="SAM" id="MobiDB-lite"/>
    </source>
</evidence>
<organism evidence="11 13">
    <name type="scientific">Lingula anatina</name>
    <name type="common">Brachiopod</name>
    <name type="synonym">Lingula unguis</name>
    <dbReference type="NCBI Taxonomy" id="7574"/>
    <lineage>
        <taxon>Eukaryota</taxon>
        <taxon>Metazoa</taxon>
        <taxon>Spiralia</taxon>
        <taxon>Lophotrochozoa</taxon>
        <taxon>Brachiopoda</taxon>
        <taxon>Linguliformea</taxon>
        <taxon>Lingulata</taxon>
        <taxon>Lingulida</taxon>
        <taxon>Linguloidea</taxon>
        <taxon>Lingulidae</taxon>
        <taxon>Lingula</taxon>
    </lineage>
</organism>
<evidence type="ECO:0000256" key="3">
    <source>
        <dbReference type="ARBA" id="ARBA00004624"/>
    </source>
</evidence>
<dbReference type="GO" id="GO:0006893">
    <property type="term" value="P:Golgi to plasma membrane transport"/>
    <property type="evidence" value="ECO:0007669"/>
    <property type="project" value="TreeGrafter"/>
</dbReference>
<comment type="function">
    <text evidence="1">Component of the exocyst complex involved in the docking of exocytic vesicles with fusion sites on the plasma membrane.</text>
</comment>
<dbReference type="InterPro" id="IPR042561">
    <property type="entry name" value="Exo84_C_1"/>
</dbReference>
<dbReference type="SUPFAM" id="SSF74788">
    <property type="entry name" value="Cullin repeat-like"/>
    <property type="match status" value="1"/>
</dbReference>
<dbReference type="KEGG" id="lak:106172039"/>
<accession>A0A1S3JCI7</accession>
<dbReference type="OrthoDB" id="642193at2759"/>
<keyword evidence="6" id="KW-0813">Transport</keyword>
<dbReference type="GO" id="GO:0006887">
    <property type="term" value="P:exocytosis"/>
    <property type="evidence" value="ECO:0007669"/>
    <property type="project" value="UniProtKB-KW"/>
</dbReference>
<feature type="compositionally biased region" description="Polar residues" evidence="9">
    <location>
        <begin position="264"/>
        <end position="274"/>
    </location>
</feature>
<dbReference type="InterPro" id="IPR033961">
    <property type="entry name" value="Exo84"/>
</dbReference>
<dbReference type="Pfam" id="PF25345">
    <property type="entry name" value="PH_EXO84"/>
    <property type="match status" value="1"/>
</dbReference>
<name>A0A1S3JCI7_LINAN</name>
<dbReference type="STRING" id="7574.A0A1S3JCI7"/>
<dbReference type="InterPro" id="IPR032403">
    <property type="entry name" value="Exo84_C"/>
</dbReference>
<dbReference type="GO" id="GO:0015031">
    <property type="term" value="P:protein transport"/>
    <property type="evidence" value="ECO:0007669"/>
    <property type="project" value="UniProtKB-KW"/>
</dbReference>
<feature type="region of interest" description="Disordered" evidence="9">
    <location>
        <begin position="264"/>
        <end position="284"/>
    </location>
</feature>
<evidence type="ECO:0000259" key="10">
    <source>
        <dbReference type="PROSITE" id="PS50003"/>
    </source>
</evidence>
<evidence type="ECO:0000256" key="2">
    <source>
        <dbReference type="ARBA" id="ARBA00004556"/>
    </source>
</evidence>
<dbReference type="InterPro" id="IPR042560">
    <property type="entry name" value="Exo84_C_2"/>
</dbReference>
<dbReference type="SMART" id="SM00233">
    <property type="entry name" value="PH"/>
    <property type="match status" value="1"/>
</dbReference>
<evidence type="ECO:0000256" key="7">
    <source>
        <dbReference type="ARBA" id="ARBA00022483"/>
    </source>
</evidence>